<sequence>MKTSLARSAAAGILICMGCIVNLKVGGGIPGAVLFSAGLWFVVNFDAELFTGRVARDDYNPLQKLIMLVMNVIGGGICGYLASLFLPEIREAAQKIAAGYQDPVKVIWQSVMCGICMYLATTQPKNKDISRLPFVVYGVALFILSSYAHSIALAGYAAIAQGIAWWVIPLAAVGNGIGSYLIRFLLTWQKKSDQK</sequence>
<proteinExistence type="predicted"/>
<organism evidence="1 2">
    <name type="scientific">Aristaeella lactis</name>
    <dbReference type="NCBI Taxonomy" id="3046383"/>
    <lineage>
        <taxon>Bacteria</taxon>
        <taxon>Bacillati</taxon>
        <taxon>Bacillota</taxon>
        <taxon>Clostridia</taxon>
        <taxon>Eubacteriales</taxon>
        <taxon>Aristaeellaceae</taxon>
        <taxon>Aristaeella</taxon>
    </lineage>
</organism>
<name>A0AC61PHN7_9FIRM</name>
<protein>
    <submittedName>
        <fullName evidence="1">Formate/nitrite transporter FocA, FNT family</fullName>
    </submittedName>
</protein>
<evidence type="ECO:0000313" key="2">
    <source>
        <dbReference type="Proteomes" id="UP000192328"/>
    </source>
</evidence>
<comment type="caution">
    <text evidence="1">The sequence shown here is derived from an EMBL/GenBank/DDBJ whole genome shotgun (WGS) entry which is preliminary data.</text>
</comment>
<dbReference type="EMBL" id="FWXZ01000001">
    <property type="protein sequence ID" value="SMC36243.1"/>
    <property type="molecule type" value="Genomic_DNA"/>
</dbReference>
<gene>
    <name evidence="1" type="ORF">SAMN06297397_0270</name>
</gene>
<dbReference type="Proteomes" id="UP000192328">
    <property type="component" value="Unassembled WGS sequence"/>
</dbReference>
<keyword evidence="2" id="KW-1185">Reference proteome</keyword>
<accession>A0AC61PHN7</accession>
<reference evidence="1" key="1">
    <citation type="submission" date="2017-04" db="EMBL/GenBank/DDBJ databases">
        <authorList>
            <person name="Varghese N."/>
            <person name="Submissions S."/>
        </authorList>
    </citation>
    <scope>NUCLEOTIDE SEQUENCE</scope>
    <source>
        <strain evidence="1">WTE2008</strain>
    </source>
</reference>
<evidence type="ECO:0000313" key="1">
    <source>
        <dbReference type="EMBL" id="SMC36243.1"/>
    </source>
</evidence>